<dbReference type="Proteomes" id="UP001141806">
    <property type="component" value="Unassembled WGS sequence"/>
</dbReference>
<gene>
    <name evidence="1" type="ORF">NE237_016557</name>
</gene>
<reference evidence="1" key="1">
    <citation type="journal article" date="2023" name="Plant J.">
        <title>The genome of the king protea, Protea cynaroides.</title>
        <authorList>
            <person name="Chang J."/>
            <person name="Duong T.A."/>
            <person name="Schoeman C."/>
            <person name="Ma X."/>
            <person name="Roodt D."/>
            <person name="Barker N."/>
            <person name="Li Z."/>
            <person name="Van de Peer Y."/>
            <person name="Mizrachi E."/>
        </authorList>
    </citation>
    <scope>NUCLEOTIDE SEQUENCE</scope>
    <source>
        <tissue evidence="1">Young leaves</tissue>
    </source>
</reference>
<comment type="caution">
    <text evidence="1">The sequence shown here is derived from an EMBL/GenBank/DDBJ whole genome shotgun (WGS) entry which is preliminary data.</text>
</comment>
<organism evidence="1 2">
    <name type="scientific">Protea cynaroides</name>
    <dbReference type="NCBI Taxonomy" id="273540"/>
    <lineage>
        <taxon>Eukaryota</taxon>
        <taxon>Viridiplantae</taxon>
        <taxon>Streptophyta</taxon>
        <taxon>Embryophyta</taxon>
        <taxon>Tracheophyta</taxon>
        <taxon>Spermatophyta</taxon>
        <taxon>Magnoliopsida</taxon>
        <taxon>Proteales</taxon>
        <taxon>Proteaceae</taxon>
        <taxon>Protea</taxon>
    </lineage>
</organism>
<proteinExistence type="predicted"/>
<sequence length="103" mass="11883">MDLDKLNPCFFSDSATSPKVIDLWKCIQMLSKSPQLKQLSQRFSWIYGKSFSASQNGTRFLRFILFEGFGSFSSETYKCGVSTGWFGSFMVYCFHLTIKKQRS</sequence>
<dbReference type="EMBL" id="JAMYWD010000007">
    <property type="protein sequence ID" value="KAJ4964708.1"/>
    <property type="molecule type" value="Genomic_DNA"/>
</dbReference>
<evidence type="ECO:0000313" key="2">
    <source>
        <dbReference type="Proteomes" id="UP001141806"/>
    </source>
</evidence>
<evidence type="ECO:0000313" key="1">
    <source>
        <dbReference type="EMBL" id="KAJ4964708.1"/>
    </source>
</evidence>
<protein>
    <submittedName>
        <fullName evidence="1">Uncharacterized protein</fullName>
    </submittedName>
</protein>
<name>A0A9Q0HE95_9MAGN</name>
<keyword evidence="2" id="KW-1185">Reference proteome</keyword>
<accession>A0A9Q0HE95</accession>
<dbReference type="AlphaFoldDB" id="A0A9Q0HE95"/>